<keyword evidence="1 3" id="KW-0732">Signal</keyword>
<evidence type="ECO:0000256" key="2">
    <source>
        <dbReference type="SAM" id="MobiDB-lite"/>
    </source>
</evidence>
<accession>A0A4R0HEH4</accession>
<name>A0A4R0HEH4_9ACTN</name>
<evidence type="ECO:0000313" key="5">
    <source>
        <dbReference type="Proteomes" id="UP000292346"/>
    </source>
</evidence>
<dbReference type="InterPro" id="IPR029050">
    <property type="entry name" value="Immunoprotect_excell_Ig-like"/>
</dbReference>
<organism evidence="4 5">
    <name type="scientific">Kribbella soli</name>
    <dbReference type="NCBI Taxonomy" id="1124743"/>
    <lineage>
        <taxon>Bacteria</taxon>
        <taxon>Bacillati</taxon>
        <taxon>Actinomycetota</taxon>
        <taxon>Actinomycetes</taxon>
        <taxon>Propionibacteriales</taxon>
        <taxon>Kribbellaceae</taxon>
        <taxon>Kribbella</taxon>
    </lineage>
</organism>
<proteinExistence type="predicted"/>
<evidence type="ECO:0008006" key="6">
    <source>
        <dbReference type="Google" id="ProtNLM"/>
    </source>
</evidence>
<evidence type="ECO:0000256" key="1">
    <source>
        <dbReference type="ARBA" id="ARBA00022729"/>
    </source>
</evidence>
<dbReference type="Gene3D" id="2.60.40.1240">
    <property type="match status" value="1"/>
</dbReference>
<dbReference type="EMBL" id="SJJZ01000002">
    <property type="protein sequence ID" value="TCC08448.1"/>
    <property type="molecule type" value="Genomic_DNA"/>
</dbReference>
<evidence type="ECO:0000313" key="4">
    <source>
        <dbReference type="EMBL" id="TCC08448.1"/>
    </source>
</evidence>
<sequence length="204" mass="20848">MNKRMSVAVAMAATLLVGCGAVADPISGEATPTTQVTTAPTVAPSSEPTTAEPPATEEPAATEEPSAEPAKDTAVIGKTLTYKSGLAVRVVSVKVFNAGSYAFGLVAGHKAVKVTWTITNGTSANVDLSGAEARLTYGADGIQAENVYTDGVGGQYPFEGSLQPGKRKTATTAFSVPKSGLAKISIEVEPEFMSETAFFTGKAN</sequence>
<evidence type="ECO:0000256" key="3">
    <source>
        <dbReference type="SAM" id="SignalP"/>
    </source>
</evidence>
<keyword evidence="5" id="KW-1185">Reference proteome</keyword>
<gene>
    <name evidence="4" type="ORF">E0H45_21455</name>
</gene>
<dbReference type="RefSeq" id="WP_131339889.1">
    <property type="nucleotide sequence ID" value="NZ_SJJZ01000002.1"/>
</dbReference>
<dbReference type="AlphaFoldDB" id="A0A4R0HEH4"/>
<reference evidence="4 5" key="1">
    <citation type="submission" date="2019-02" db="EMBL/GenBank/DDBJ databases">
        <title>Kribbella capetownensis sp. nov. and Kribbella speibonae sp. nov., isolated from soil.</title>
        <authorList>
            <person name="Curtis S.M."/>
            <person name="Norton I."/>
            <person name="Everest G.J."/>
            <person name="Meyers P.R."/>
        </authorList>
    </citation>
    <scope>NUCLEOTIDE SEQUENCE [LARGE SCALE GENOMIC DNA]</scope>
    <source>
        <strain evidence="4 5">KCTC 29219</strain>
    </source>
</reference>
<dbReference type="PROSITE" id="PS51257">
    <property type="entry name" value="PROKAR_LIPOPROTEIN"/>
    <property type="match status" value="1"/>
</dbReference>
<dbReference type="OrthoDB" id="3675370at2"/>
<feature type="chain" id="PRO_5020219552" description="DUF4352 domain-containing protein" evidence="3">
    <location>
        <begin position="24"/>
        <end position="204"/>
    </location>
</feature>
<feature type="region of interest" description="Disordered" evidence="2">
    <location>
        <begin position="29"/>
        <end position="72"/>
    </location>
</feature>
<feature type="signal peptide" evidence="3">
    <location>
        <begin position="1"/>
        <end position="23"/>
    </location>
</feature>
<protein>
    <recommendedName>
        <fullName evidence="6">DUF4352 domain-containing protein</fullName>
    </recommendedName>
</protein>
<feature type="compositionally biased region" description="Low complexity" evidence="2">
    <location>
        <begin position="30"/>
        <end position="68"/>
    </location>
</feature>
<dbReference type="Proteomes" id="UP000292346">
    <property type="component" value="Unassembled WGS sequence"/>
</dbReference>
<comment type="caution">
    <text evidence="4">The sequence shown here is derived from an EMBL/GenBank/DDBJ whole genome shotgun (WGS) entry which is preliminary data.</text>
</comment>